<keyword evidence="4" id="KW-1185">Reference proteome</keyword>
<protein>
    <recommendedName>
        <fullName evidence="2">Surface glycan-binding protein B xyloglucan binding domain-containing protein</fullName>
    </recommendedName>
</protein>
<dbReference type="InterPro" id="IPR013783">
    <property type="entry name" value="Ig-like_fold"/>
</dbReference>
<evidence type="ECO:0000313" key="4">
    <source>
        <dbReference type="Proteomes" id="UP000515806"/>
    </source>
</evidence>
<dbReference type="Pfam" id="PF18329">
    <property type="entry name" value="SGBP_B_XBD"/>
    <property type="match status" value="1"/>
</dbReference>
<organism evidence="3 4">
    <name type="scientific">Pedobacter roseus</name>
    <dbReference type="NCBI Taxonomy" id="336820"/>
    <lineage>
        <taxon>Bacteria</taxon>
        <taxon>Pseudomonadati</taxon>
        <taxon>Bacteroidota</taxon>
        <taxon>Sphingobacteriia</taxon>
        <taxon>Sphingobacteriales</taxon>
        <taxon>Sphingobacteriaceae</taxon>
        <taxon>Pedobacter</taxon>
    </lineage>
</organism>
<feature type="domain" description="Surface glycan-binding protein B xyloglucan binding" evidence="2">
    <location>
        <begin position="209"/>
        <end position="408"/>
    </location>
</feature>
<gene>
    <name evidence="3" type="ORF">H9L23_12340</name>
</gene>
<evidence type="ECO:0000256" key="1">
    <source>
        <dbReference type="SAM" id="SignalP"/>
    </source>
</evidence>
<proteinExistence type="predicted"/>
<dbReference type="EMBL" id="CP060723">
    <property type="protein sequence ID" value="QNN44811.1"/>
    <property type="molecule type" value="Genomic_DNA"/>
</dbReference>
<dbReference type="KEGG" id="proe:H9L23_12340"/>
<dbReference type="AlphaFoldDB" id="A0A7G9QN86"/>
<evidence type="ECO:0000313" key="3">
    <source>
        <dbReference type="EMBL" id="QNN44811.1"/>
    </source>
</evidence>
<dbReference type="GO" id="GO:0030247">
    <property type="term" value="F:polysaccharide binding"/>
    <property type="evidence" value="ECO:0007669"/>
    <property type="project" value="InterPro"/>
</dbReference>
<reference evidence="3 4" key="1">
    <citation type="submission" date="2020-08" db="EMBL/GenBank/DDBJ databases">
        <title>Genome sequence of Pedobacter roseus KACC 11594T.</title>
        <authorList>
            <person name="Hyun D.-W."/>
            <person name="Bae J.-W."/>
        </authorList>
    </citation>
    <scope>NUCLEOTIDE SEQUENCE [LARGE SCALE GENOMIC DNA]</scope>
    <source>
        <strain evidence="3 4">KACC 11594</strain>
    </source>
</reference>
<keyword evidence="1" id="KW-0732">Signal</keyword>
<dbReference type="RefSeq" id="WP_187595240.1">
    <property type="nucleotide sequence ID" value="NZ_CP060723.1"/>
</dbReference>
<name>A0A7G9QN86_9SPHI</name>
<accession>A0A7G9QN86</accession>
<feature type="chain" id="PRO_5028867620" description="Surface glycan-binding protein B xyloglucan binding domain-containing protein" evidence="1">
    <location>
        <begin position="28"/>
        <end position="411"/>
    </location>
</feature>
<dbReference type="Proteomes" id="UP000515806">
    <property type="component" value="Chromosome"/>
</dbReference>
<evidence type="ECO:0000259" key="2">
    <source>
        <dbReference type="Pfam" id="PF18329"/>
    </source>
</evidence>
<dbReference type="Gene3D" id="2.60.40.10">
    <property type="entry name" value="Immunoglobulins"/>
    <property type="match status" value="2"/>
</dbReference>
<sequence>MKKLIKSRSGIIVILLMMVLAMQTACKKSDNEKPPVITRIRAISAAPNDSTLTKVGSGQNIVIQGENLKTVSAVYFSGFAATFNSALVGDDNFVVTVPSILFSNIPKGQENTIRLVTKYGETTFTFPVSPPPPVVSSVSNEYTPQGQTITLYGQYLYLIKSITFPGGADGTNVVSKPDGTSCTVTIPLSATSGDIVVKTQGGTSTYSSYNDQVTGMLCNFDNVNNYSYGASITNSQALFPGAQGNYARMFTGSISAFNYAWYDANRSINLNQVQWVPQANLADPVSSYVLKFEISVKEPWGGGGLMIRRNEGSWLYLARYEPWKAEATRIFKSNTWYTVTIPLTQFKTKTGNGEGTGTSAPTLNDLITSSSSVTNTGKGAIVFMYINDTATPVTTKFDVGIDNIRIVKLKK</sequence>
<feature type="signal peptide" evidence="1">
    <location>
        <begin position="1"/>
        <end position="27"/>
    </location>
</feature>
<dbReference type="InterPro" id="IPR040475">
    <property type="entry name" value="SGBP_B_XBD"/>
</dbReference>